<dbReference type="AlphaFoldDB" id="A0A917CF33"/>
<protein>
    <submittedName>
        <fullName evidence="1">Uncharacterized protein</fullName>
    </submittedName>
</protein>
<reference evidence="1" key="1">
    <citation type="journal article" date="2014" name="Int. J. Syst. Evol. Microbiol.">
        <title>Complete genome sequence of Corynebacterium casei LMG S-19264T (=DSM 44701T), isolated from a smear-ripened cheese.</title>
        <authorList>
            <consortium name="US DOE Joint Genome Institute (JGI-PGF)"/>
            <person name="Walter F."/>
            <person name="Albersmeier A."/>
            <person name="Kalinowski J."/>
            <person name="Ruckert C."/>
        </authorList>
    </citation>
    <scope>NUCLEOTIDE SEQUENCE</scope>
    <source>
        <strain evidence="1">CGMCC 1.12181</strain>
    </source>
</reference>
<dbReference type="EMBL" id="BMEO01000001">
    <property type="protein sequence ID" value="GGF83483.1"/>
    <property type="molecule type" value="Genomic_DNA"/>
</dbReference>
<comment type="caution">
    <text evidence="1">The sequence shown here is derived from an EMBL/GenBank/DDBJ whole genome shotgun (WGS) entry which is preliminary data.</text>
</comment>
<dbReference type="SUPFAM" id="SSF81301">
    <property type="entry name" value="Nucleotidyltransferase"/>
    <property type="match status" value="1"/>
</dbReference>
<evidence type="ECO:0000313" key="1">
    <source>
        <dbReference type="EMBL" id="GGF83483.1"/>
    </source>
</evidence>
<sequence>MQDKVYTVYILSMLITQLCHSLEEHQVRYALLGGYAVALYGAERGTVDINFVIEWE</sequence>
<dbReference type="Gene3D" id="3.30.460.40">
    <property type="match status" value="1"/>
</dbReference>
<reference evidence="1" key="2">
    <citation type="submission" date="2020-09" db="EMBL/GenBank/DDBJ databases">
        <authorList>
            <person name="Sun Q."/>
            <person name="Zhou Y."/>
        </authorList>
    </citation>
    <scope>NUCLEOTIDE SEQUENCE</scope>
    <source>
        <strain evidence="1">CGMCC 1.12181</strain>
    </source>
</reference>
<accession>A0A917CF33</accession>
<dbReference type="InterPro" id="IPR043519">
    <property type="entry name" value="NT_sf"/>
</dbReference>
<proteinExistence type="predicted"/>
<keyword evidence="2" id="KW-1185">Reference proteome</keyword>
<gene>
    <name evidence="1" type="ORF">GCM10011365_00530</name>
</gene>
<name>A0A917CF33_9GAMM</name>
<dbReference type="Proteomes" id="UP000605253">
    <property type="component" value="Unassembled WGS sequence"/>
</dbReference>
<evidence type="ECO:0000313" key="2">
    <source>
        <dbReference type="Proteomes" id="UP000605253"/>
    </source>
</evidence>
<organism evidence="1 2">
    <name type="scientific">Marinicella pacifica</name>
    <dbReference type="NCBI Taxonomy" id="1171543"/>
    <lineage>
        <taxon>Bacteria</taxon>
        <taxon>Pseudomonadati</taxon>
        <taxon>Pseudomonadota</taxon>
        <taxon>Gammaproteobacteria</taxon>
        <taxon>Lysobacterales</taxon>
        <taxon>Marinicellaceae</taxon>
        <taxon>Marinicella</taxon>
    </lineage>
</organism>